<organism evidence="2 3">
    <name type="scientific">Amanita muscaria (strain Koide BX008)</name>
    <dbReference type="NCBI Taxonomy" id="946122"/>
    <lineage>
        <taxon>Eukaryota</taxon>
        <taxon>Fungi</taxon>
        <taxon>Dikarya</taxon>
        <taxon>Basidiomycota</taxon>
        <taxon>Agaricomycotina</taxon>
        <taxon>Agaricomycetes</taxon>
        <taxon>Agaricomycetidae</taxon>
        <taxon>Agaricales</taxon>
        <taxon>Pluteineae</taxon>
        <taxon>Amanitaceae</taxon>
        <taxon>Amanita</taxon>
    </lineage>
</organism>
<feature type="region of interest" description="Disordered" evidence="1">
    <location>
        <begin position="375"/>
        <end position="396"/>
    </location>
</feature>
<evidence type="ECO:0000313" key="3">
    <source>
        <dbReference type="Proteomes" id="UP000054549"/>
    </source>
</evidence>
<dbReference type="PANTHER" id="PTHR15633:SF2">
    <property type="entry name" value="NUCLEOLAR PROTEIN 11"/>
    <property type="match status" value="1"/>
</dbReference>
<dbReference type="OrthoDB" id="4349954at2759"/>
<dbReference type="STRING" id="946122.A0A0C2XMQ3"/>
<dbReference type="HOGENOM" id="CLU_009534_0_0_1"/>
<dbReference type="InterPro" id="IPR042859">
    <property type="entry name" value="NOL11"/>
</dbReference>
<keyword evidence="3" id="KW-1185">Reference proteome</keyword>
<protein>
    <submittedName>
        <fullName evidence="2">Uncharacterized protein</fullName>
    </submittedName>
</protein>
<dbReference type="GO" id="GO:0005730">
    <property type="term" value="C:nucleolus"/>
    <property type="evidence" value="ECO:0007669"/>
    <property type="project" value="TreeGrafter"/>
</dbReference>
<dbReference type="GO" id="GO:0003723">
    <property type="term" value="F:RNA binding"/>
    <property type="evidence" value="ECO:0007669"/>
    <property type="project" value="TreeGrafter"/>
</dbReference>
<feature type="region of interest" description="Disordered" evidence="1">
    <location>
        <begin position="749"/>
        <end position="773"/>
    </location>
</feature>
<gene>
    <name evidence="2" type="ORF">M378DRAFT_183925</name>
</gene>
<feature type="compositionally biased region" description="Basic and acidic residues" evidence="1">
    <location>
        <begin position="761"/>
        <end position="773"/>
    </location>
</feature>
<sequence>MSITEPFALANYNTSLYASANADNVSVAVQTDGVHVLQLSTLRPIISRTLGPSTSFACPPLTVSDAHTYTVYAAIQSSQELEDQQVAGKSIWRWSEDLNSSIADRAEAHKKKLSVTVPHTITGLHYVPELAGHIIVIAHNGSITTVQSDTLQVQSTWEQHNGSLDDTLVKSFVFSRTECSFLPRNTSQEGVVIVLVLADSKTGTARLEIVCITNEERGSLFAPIGCCQTDFKQSDILDISFSSTGIMSAITTEGKWRSFTIDQSTGHSFSLSQYADPFRLKNLSFAPHQLTLLPLTSSHVLLAGVSSSTTEIHTHIWDLQYSVILASHVLPIPSSFTSSPVSITLIPSAFATSKAKGKDSFTHSQAVIVISHSSPSATKASNGKNKNKTKTGRSSTSVPSALFVVPYVVPIISTIGNAIGKASASATWIALPESSDNDSGLDQGRRRVLQAMKTEIEGNRPQAANEAFFNWEKGQLGLDKGSYGYDFVKQVLHVVLQPAKNPASVMYSSMVVRHLIYHKVVSNGMIEGGLVRLLKAKNDWESIKLTLMNVVDVSESELVEALTDVVAKHGYQPGGANPDAMQVDAPSNSTTVKSSSADVPPLPVFLSHCVKYRTTPSHLRVAFRQQLHSATSMTAAECAVEILKVLIMWIEECSSRDIPLFPAAANEGVKTVRKATADGMPEFGQIVSFTETFLDATFLSLLQYKPAQEVLQRLATLLQPEIAFMQSVQPLYGVLGGFSSAQCKVLREAKERGTSSGKGPSQERHDKQREKRLHEQSVMGIGLYQVEELML</sequence>
<proteinExistence type="predicted"/>
<accession>A0A0C2XMQ3</accession>
<dbReference type="EMBL" id="KN818224">
    <property type="protein sequence ID" value="KIL70423.1"/>
    <property type="molecule type" value="Genomic_DNA"/>
</dbReference>
<dbReference type="AlphaFoldDB" id="A0A0C2XMQ3"/>
<evidence type="ECO:0000256" key="1">
    <source>
        <dbReference type="SAM" id="MobiDB-lite"/>
    </source>
</evidence>
<dbReference type="GO" id="GO:0030490">
    <property type="term" value="P:maturation of SSU-rRNA"/>
    <property type="evidence" value="ECO:0007669"/>
    <property type="project" value="InterPro"/>
</dbReference>
<evidence type="ECO:0000313" key="2">
    <source>
        <dbReference type="EMBL" id="KIL70423.1"/>
    </source>
</evidence>
<reference evidence="2 3" key="1">
    <citation type="submission" date="2014-04" db="EMBL/GenBank/DDBJ databases">
        <title>Evolutionary Origins and Diversification of the Mycorrhizal Mutualists.</title>
        <authorList>
            <consortium name="DOE Joint Genome Institute"/>
            <consortium name="Mycorrhizal Genomics Consortium"/>
            <person name="Kohler A."/>
            <person name="Kuo A."/>
            <person name="Nagy L.G."/>
            <person name="Floudas D."/>
            <person name="Copeland A."/>
            <person name="Barry K.W."/>
            <person name="Cichocki N."/>
            <person name="Veneault-Fourrey C."/>
            <person name="LaButti K."/>
            <person name="Lindquist E.A."/>
            <person name="Lipzen A."/>
            <person name="Lundell T."/>
            <person name="Morin E."/>
            <person name="Murat C."/>
            <person name="Riley R."/>
            <person name="Ohm R."/>
            <person name="Sun H."/>
            <person name="Tunlid A."/>
            <person name="Henrissat B."/>
            <person name="Grigoriev I.V."/>
            <person name="Hibbett D.S."/>
            <person name="Martin F."/>
        </authorList>
    </citation>
    <scope>NUCLEOTIDE SEQUENCE [LARGE SCALE GENOMIC DNA]</scope>
    <source>
        <strain evidence="2 3">Koide BX008</strain>
    </source>
</reference>
<dbReference type="PANTHER" id="PTHR15633">
    <property type="entry name" value="NUCLEOLAR PROTEIN 11"/>
    <property type="match status" value="1"/>
</dbReference>
<dbReference type="InParanoid" id="A0A0C2XMQ3"/>
<name>A0A0C2XMQ3_AMAMK</name>
<dbReference type="Proteomes" id="UP000054549">
    <property type="component" value="Unassembled WGS sequence"/>
</dbReference>